<dbReference type="Proteomes" id="UP000034883">
    <property type="component" value="Chromosome"/>
</dbReference>
<dbReference type="GO" id="GO:0006508">
    <property type="term" value="P:proteolysis"/>
    <property type="evidence" value="ECO:0007669"/>
    <property type="project" value="InterPro"/>
</dbReference>
<dbReference type="Pfam" id="PF00089">
    <property type="entry name" value="Trypsin"/>
    <property type="match status" value="1"/>
</dbReference>
<proteinExistence type="predicted"/>
<organism evidence="3 4">
    <name type="scientific">Sandaracinus amylolyticus</name>
    <dbReference type="NCBI Taxonomy" id="927083"/>
    <lineage>
        <taxon>Bacteria</taxon>
        <taxon>Pseudomonadati</taxon>
        <taxon>Myxococcota</taxon>
        <taxon>Polyangia</taxon>
        <taxon>Polyangiales</taxon>
        <taxon>Sandaracinaceae</taxon>
        <taxon>Sandaracinus</taxon>
    </lineage>
</organism>
<dbReference type="InterPro" id="IPR051333">
    <property type="entry name" value="CLIP_Serine_Protease"/>
</dbReference>
<dbReference type="SMART" id="SM00020">
    <property type="entry name" value="Tryp_SPc"/>
    <property type="match status" value="1"/>
</dbReference>
<dbReference type="STRING" id="927083.DB32_004872"/>
<evidence type="ECO:0000313" key="3">
    <source>
        <dbReference type="EMBL" id="AKF07723.1"/>
    </source>
</evidence>
<dbReference type="InterPro" id="IPR001254">
    <property type="entry name" value="Trypsin_dom"/>
</dbReference>
<dbReference type="SUPFAM" id="SSF50494">
    <property type="entry name" value="Trypsin-like serine proteases"/>
    <property type="match status" value="1"/>
</dbReference>
<dbReference type="PROSITE" id="PS00135">
    <property type="entry name" value="TRYPSIN_SER"/>
    <property type="match status" value="1"/>
</dbReference>
<evidence type="ECO:0000313" key="4">
    <source>
        <dbReference type="Proteomes" id="UP000034883"/>
    </source>
</evidence>
<dbReference type="RefSeq" id="WP_053234948.1">
    <property type="nucleotide sequence ID" value="NZ_CP011125.1"/>
</dbReference>
<dbReference type="InterPro" id="IPR033116">
    <property type="entry name" value="TRYPSIN_SER"/>
</dbReference>
<dbReference type="Gene3D" id="2.40.10.10">
    <property type="entry name" value="Trypsin-like serine proteases"/>
    <property type="match status" value="1"/>
</dbReference>
<dbReference type="InterPro" id="IPR043504">
    <property type="entry name" value="Peptidase_S1_PA_chymotrypsin"/>
</dbReference>
<protein>
    <submittedName>
        <fullName evidence="3">Vitamin K-dependent protein C</fullName>
    </submittedName>
</protein>
<dbReference type="PROSITE" id="PS50240">
    <property type="entry name" value="TRYPSIN_DOM"/>
    <property type="match status" value="1"/>
</dbReference>
<dbReference type="InterPro" id="IPR001314">
    <property type="entry name" value="Peptidase_S1A"/>
</dbReference>
<keyword evidence="1" id="KW-1015">Disulfide bond</keyword>
<dbReference type="AlphaFoldDB" id="A0A0F6W574"/>
<dbReference type="PANTHER" id="PTHR24260:SF136">
    <property type="entry name" value="GH08193P-RELATED"/>
    <property type="match status" value="1"/>
</dbReference>
<dbReference type="PROSITE" id="PS51257">
    <property type="entry name" value="PROKAR_LIPOPROTEIN"/>
    <property type="match status" value="1"/>
</dbReference>
<dbReference type="GO" id="GO:0004252">
    <property type="term" value="F:serine-type endopeptidase activity"/>
    <property type="evidence" value="ECO:0007669"/>
    <property type="project" value="InterPro"/>
</dbReference>
<accession>A0A0F6W574</accession>
<reference evidence="3 4" key="1">
    <citation type="submission" date="2015-03" db="EMBL/GenBank/DDBJ databases">
        <title>Genome assembly of Sandaracinus amylolyticus DSM 53668.</title>
        <authorList>
            <person name="Sharma G."/>
            <person name="Subramanian S."/>
        </authorList>
    </citation>
    <scope>NUCLEOTIDE SEQUENCE [LARGE SCALE GENOMIC DNA]</scope>
    <source>
        <strain evidence="3 4">DSM 53668</strain>
    </source>
</reference>
<keyword evidence="4" id="KW-1185">Reference proteome</keyword>
<dbReference type="KEGG" id="samy:DB32_004872"/>
<dbReference type="PANTHER" id="PTHR24260">
    <property type="match status" value="1"/>
</dbReference>
<gene>
    <name evidence="3" type="ORF">DB32_004872</name>
</gene>
<sequence length="361" mass="38328">MNRPGLILLLVASISGCESTPLSRSVGAPIVDGERETGERAVVLIQAVIGACTGTLITDRVVLTAKHCVQQQSAMSPAPPSFFSVGVGDRAGATTNHRVQQVVTTPGRFFIGDGTDIALLILREPVEGVEPITVRREVPTDLVGSTVTAIGFGTTREREVGIKYRTTATIENVTATVLEARDTICQGDSGGPIILEGDGTRPRQIVGVASYGLAANQGDCPAMLDAWNRVDTYLGLIDAAIVRSGACVATGEELCNSIDDDCDGETDEGCLALGEACERDDQCAFGRGAPRRRASERAVRRRGGDAPMHAPVRSALARRELQRDRAALRRRCDRGRWLLLRHERGLRGPLRPGVGGLGLAG</sequence>
<dbReference type="InterPro" id="IPR009003">
    <property type="entry name" value="Peptidase_S1_PA"/>
</dbReference>
<evidence type="ECO:0000259" key="2">
    <source>
        <dbReference type="PROSITE" id="PS50240"/>
    </source>
</evidence>
<name>A0A0F6W574_9BACT</name>
<evidence type="ECO:0000256" key="1">
    <source>
        <dbReference type="ARBA" id="ARBA00023157"/>
    </source>
</evidence>
<dbReference type="PRINTS" id="PR00722">
    <property type="entry name" value="CHYMOTRYPSIN"/>
</dbReference>
<feature type="domain" description="Peptidase S1" evidence="2">
    <location>
        <begin position="30"/>
        <end position="242"/>
    </location>
</feature>
<dbReference type="EMBL" id="CP011125">
    <property type="protein sequence ID" value="AKF07723.1"/>
    <property type="molecule type" value="Genomic_DNA"/>
</dbReference>